<keyword evidence="11" id="KW-1133">Transmembrane helix</keyword>
<dbReference type="PANTHER" id="PTHR20961:SF148">
    <property type="entry name" value="EGF DOMAIN-SPECIFIC O-LINKED N-ACETYLGLUCOSAMINE TRANSFERASE"/>
    <property type="match status" value="1"/>
</dbReference>
<dbReference type="Proteomes" id="UP000836788">
    <property type="component" value="Chromosome 3"/>
</dbReference>
<keyword evidence="3" id="KW-0808">Transferase</keyword>
<dbReference type="PANTHER" id="PTHR20961">
    <property type="entry name" value="GLYCOSYLTRANSFERASE"/>
    <property type="match status" value="1"/>
</dbReference>
<evidence type="ECO:0000256" key="10">
    <source>
        <dbReference type="ARBA" id="ARBA00049432"/>
    </source>
</evidence>
<evidence type="ECO:0000256" key="4">
    <source>
        <dbReference type="ARBA" id="ARBA00022729"/>
    </source>
</evidence>
<dbReference type="InterPro" id="IPR007657">
    <property type="entry name" value="Glycosyltransferase_61"/>
</dbReference>
<evidence type="ECO:0000256" key="7">
    <source>
        <dbReference type="ARBA" id="ARBA00040944"/>
    </source>
</evidence>
<protein>
    <recommendedName>
        <fullName evidence="7">EGF domain-specific O-linked N-acetylglucosamine transferase</fullName>
        <ecNumber evidence="1">2.4.1.255</ecNumber>
    </recommendedName>
    <alternativeName>
        <fullName evidence="8">Extracellular O-linked N-acetylglucosamine transferase</fullName>
    </alternativeName>
</protein>
<gene>
    <name evidence="13" type="ORF">PTTT1_LOCUS37802</name>
</gene>
<dbReference type="InterPro" id="IPR049625">
    <property type="entry name" value="Glyco_transf_61_cat"/>
</dbReference>
<reference evidence="13" key="1">
    <citation type="submission" date="2022-02" db="EMBL/GenBank/DDBJ databases">
        <authorList>
            <person name="Giguere J D."/>
        </authorList>
    </citation>
    <scope>NUCLEOTIDE SEQUENCE</scope>
    <source>
        <strain evidence="13">CCAP 1055/1</strain>
    </source>
</reference>
<proteinExistence type="predicted"/>
<keyword evidence="11" id="KW-0812">Transmembrane</keyword>
<evidence type="ECO:0000256" key="9">
    <source>
        <dbReference type="ARBA" id="ARBA00048317"/>
    </source>
</evidence>
<evidence type="ECO:0000259" key="12">
    <source>
        <dbReference type="Pfam" id="PF04577"/>
    </source>
</evidence>
<evidence type="ECO:0000256" key="8">
    <source>
        <dbReference type="ARBA" id="ARBA00042574"/>
    </source>
</evidence>
<name>A0A8J9T1T8_PHATR</name>
<feature type="domain" description="Glycosyltransferase 61 catalytic" evidence="12">
    <location>
        <begin position="291"/>
        <end position="422"/>
    </location>
</feature>
<comment type="catalytic activity">
    <reaction evidence="9">
        <text>L-seryl-[protein] + UDP-N-acetyl-alpha-D-glucosamine = 3-O-(N-acetyl-beta-D-glucosaminyl)-L-seryl-[protein] + UDP + H(+)</text>
        <dbReference type="Rhea" id="RHEA:48904"/>
        <dbReference type="Rhea" id="RHEA-COMP:9863"/>
        <dbReference type="Rhea" id="RHEA-COMP:12251"/>
        <dbReference type="ChEBI" id="CHEBI:15378"/>
        <dbReference type="ChEBI" id="CHEBI:29999"/>
        <dbReference type="ChEBI" id="CHEBI:57705"/>
        <dbReference type="ChEBI" id="CHEBI:58223"/>
        <dbReference type="ChEBI" id="CHEBI:90838"/>
        <dbReference type="EC" id="2.4.1.255"/>
    </reaction>
</comment>
<evidence type="ECO:0000313" key="13">
    <source>
        <dbReference type="EMBL" id="CAG9288187.1"/>
    </source>
</evidence>
<comment type="catalytic activity">
    <reaction evidence="10">
        <text>L-threonyl-[protein] + UDP-N-acetyl-alpha-D-glucosamine = 3-O-(N-acetyl-beta-D-glucosaminyl)-L-threonyl-[protein] + UDP + H(+)</text>
        <dbReference type="Rhea" id="RHEA:48908"/>
        <dbReference type="Rhea" id="RHEA-COMP:11060"/>
        <dbReference type="Rhea" id="RHEA-COMP:12252"/>
        <dbReference type="ChEBI" id="CHEBI:15378"/>
        <dbReference type="ChEBI" id="CHEBI:30013"/>
        <dbReference type="ChEBI" id="CHEBI:57705"/>
        <dbReference type="ChEBI" id="CHEBI:58223"/>
        <dbReference type="ChEBI" id="CHEBI:90840"/>
        <dbReference type="EC" id="2.4.1.255"/>
    </reaction>
</comment>
<keyword evidence="4" id="KW-0732">Signal</keyword>
<dbReference type="AlphaFoldDB" id="A0A8J9T1T8"/>
<keyword evidence="11" id="KW-0472">Membrane</keyword>
<dbReference type="EMBL" id="OU594944">
    <property type="protein sequence ID" value="CAG9288187.1"/>
    <property type="molecule type" value="Genomic_DNA"/>
</dbReference>
<dbReference type="EC" id="2.4.1.255" evidence="1"/>
<evidence type="ECO:0000256" key="2">
    <source>
        <dbReference type="ARBA" id="ARBA00022676"/>
    </source>
</evidence>
<evidence type="ECO:0000256" key="5">
    <source>
        <dbReference type="ARBA" id="ARBA00022824"/>
    </source>
</evidence>
<evidence type="ECO:0000256" key="6">
    <source>
        <dbReference type="ARBA" id="ARBA00023180"/>
    </source>
</evidence>
<dbReference type="Pfam" id="PF04577">
    <property type="entry name" value="Glyco_transf_61"/>
    <property type="match status" value="1"/>
</dbReference>
<evidence type="ECO:0000256" key="11">
    <source>
        <dbReference type="SAM" id="Phobius"/>
    </source>
</evidence>
<dbReference type="GO" id="GO:0097363">
    <property type="term" value="F:protein O-acetylglucosaminyltransferase activity"/>
    <property type="evidence" value="ECO:0007669"/>
    <property type="project" value="UniProtKB-EC"/>
</dbReference>
<sequence>MAFLPNRRRYTVACLFIGFALNICFLMWMSATQDTSEHFDIAGDNRMSKKGFVPDAGFSSPGELSGSTAVRLDSRDPAMNFDQSQVLNQWDGECYIKYNEFAFPDHGCLVNAPSMRAHCQLENLLIDKTKVFSESIGGEPLLSVLGQNGEGEFLRYEKGALKILRKVDHSLQPVQKSRFHYLNGVFEAVVVHPGGEALCEEKWTGTTLFITRYEYVNLYHTVTDWWNCFFSISDHTSPTNVVFLDAHPEGSLDPVWKDLFRGKIAFMNHLEMSMTCFEHARFIPPGYSAPLYPLPRPRESNCRSPVQMSSFVDYVLNTYNLSHIHRIPGRVVILERIPYLDHPRRDLNKVERLLTNLRPLAESLPQRLTPYYGVNVTVEVAALVDKPMNEQIRTIREAHVLVANHGAGLTHSIFLDDATHVVEMSCDNEFFTELISWKPNVRHHCQPILAETIPDFYWDRFVVSVVEAAIKREIGRTIKSTLF</sequence>
<evidence type="ECO:0000256" key="3">
    <source>
        <dbReference type="ARBA" id="ARBA00022679"/>
    </source>
</evidence>
<evidence type="ECO:0000256" key="1">
    <source>
        <dbReference type="ARBA" id="ARBA00011970"/>
    </source>
</evidence>
<feature type="transmembrane region" description="Helical" evidence="11">
    <location>
        <begin position="12"/>
        <end position="31"/>
    </location>
</feature>
<keyword evidence="6" id="KW-0325">Glycoprotein</keyword>
<keyword evidence="5" id="KW-0256">Endoplasmic reticulum</keyword>
<accession>A0A8J9T1T8</accession>
<keyword evidence="2" id="KW-0328">Glycosyltransferase</keyword>
<organism evidence="13">
    <name type="scientific">Phaeodactylum tricornutum</name>
    <name type="common">Diatom</name>
    <dbReference type="NCBI Taxonomy" id="2850"/>
    <lineage>
        <taxon>Eukaryota</taxon>
        <taxon>Sar</taxon>
        <taxon>Stramenopiles</taxon>
        <taxon>Ochrophyta</taxon>
        <taxon>Bacillariophyta</taxon>
        <taxon>Bacillariophyceae</taxon>
        <taxon>Bacillariophycidae</taxon>
        <taxon>Naviculales</taxon>
        <taxon>Phaeodactylaceae</taxon>
        <taxon>Phaeodactylum</taxon>
    </lineage>
</organism>